<keyword evidence="3" id="KW-1003">Cell membrane</keyword>
<feature type="transmembrane region" description="Helical" evidence="7">
    <location>
        <begin position="35"/>
        <end position="54"/>
    </location>
</feature>
<evidence type="ECO:0000256" key="6">
    <source>
        <dbReference type="ARBA" id="ARBA00023136"/>
    </source>
</evidence>
<dbReference type="InterPro" id="IPR050367">
    <property type="entry name" value="APC_superfamily"/>
</dbReference>
<feature type="transmembrane region" description="Helical" evidence="7">
    <location>
        <begin position="409"/>
        <end position="430"/>
    </location>
</feature>
<evidence type="ECO:0000256" key="3">
    <source>
        <dbReference type="ARBA" id="ARBA00022475"/>
    </source>
</evidence>
<feature type="transmembrane region" description="Helical" evidence="7">
    <location>
        <begin position="6"/>
        <end position="23"/>
    </location>
</feature>
<dbReference type="PANTHER" id="PTHR42770">
    <property type="entry name" value="AMINO ACID TRANSPORTER-RELATED"/>
    <property type="match status" value="1"/>
</dbReference>
<dbReference type="PIRSF" id="PIRSF006060">
    <property type="entry name" value="AA_transporter"/>
    <property type="match status" value="1"/>
</dbReference>
<feature type="transmembrane region" description="Helical" evidence="7">
    <location>
        <begin position="297"/>
        <end position="317"/>
    </location>
</feature>
<dbReference type="Gene3D" id="1.20.1740.10">
    <property type="entry name" value="Amino acid/polyamine transporter I"/>
    <property type="match status" value="1"/>
</dbReference>
<dbReference type="PANTHER" id="PTHR42770:SF15">
    <property type="entry name" value="GLUTAMATE_GAMMA-AMINOBUTYRATE ANTIPORTER-RELATED"/>
    <property type="match status" value="1"/>
</dbReference>
<dbReference type="Proteomes" id="UP000077280">
    <property type="component" value="Unassembled WGS sequence"/>
</dbReference>
<dbReference type="RefSeq" id="WP_068808230.1">
    <property type="nucleotide sequence ID" value="NZ_CP158977.1"/>
</dbReference>
<keyword evidence="2" id="KW-0813">Transport</keyword>
<keyword evidence="5 7" id="KW-1133">Transmembrane helix</keyword>
<evidence type="ECO:0000256" key="1">
    <source>
        <dbReference type="ARBA" id="ARBA00004651"/>
    </source>
</evidence>
<dbReference type="GeneID" id="93382641"/>
<reference evidence="8 9" key="1">
    <citation type="submission" date="2016-05" db="EMBL/GenBank/DDBJ databases">
        <title>Draft genome sequence of Pediococcus parvulus 2.6, a probiotic beta-glucan producer strain.</title>
        <authorList>
            <person name="Mohedano M.L."/>
            <person name="Perez-Ramos A."/>
            <person name="Duenas M.T."/>
            <person name="Lamontanara A."/>
            <person name="Orru L."/>
            <person name="Spano G."/>
            <person name="Capozzi V."/>
            <person name="Lopez P."/>
        </authorList>
    </citation>
    <scope>NUCLEOTIDE SEQUENCE [LARGE SCALE GENOMIC DNA]</scope>
    <source>
        <strain evidence="8 9">2.6</strain>
    </source>
</reference>
<comment type="caution">
    <text evidence="8">The sequence shown here is derived from an EMBL/GenBank/DDBJ whole genome shotgun (WGS) entry which is preliminary data.</text>
</comment>
<evidence type="ECO:0000313" key="8">
    <source>
        <dbReference type="EMBL" id="OAD63309.1"/>
    </source>
</evidence>
<keyword evidence="6 7" id="KW-0472">Membrane</keyword>
<protein>
    <submittedName>
        <fullName evidence="8">Amino acid permease</fullName>
    </submittedName>
</protein>
<comment type="subcellular location">
    <subcellularLocation>
        <location evidence="1">Cell membrane</location>
        <topology evidence="1">Multi-pass membrane protein</topology>
    </subcellularLocation>
</comment>
<feature type="transmembrane region" description="Helical" evidence="7">
    <location>
        <begin position="126"/>
        <end position="143"/>
    </location>
</feature>
<evidence type="ECO:0000313" key="9">
    <source>
        <dbReference type="Proteomes" id="UP000077280"/>
    </source>
</evidence>
<gene>
    <name evidence="8" type="ORF">A7K95_01935</name>
</gene>
<evidence type="ECO:0000256" key="5">
    <source>
        <dbReference type="ARBA" id="ARBA00022989"/>
    </source>
</evidence>
<proteinExistence type="predicted"/>
<evidence type="ECO:0000256" key="4">
    <source>
        <dbReference type="ARBA" id="ARBA00022692"/>
    </source>
</evidence>
<accession>A0ABX2UDM2</accession>
<dbReference type="EMBL" id="LXND01000083">
    <property type="protein sequence ID" value="OAD63309.1"/>
    <property type="molecule type" value="Genomic_DNA"/>
</dbReference>
<feature type="transmembrane region" description="Helical" evidence="7">
    <location>
        <begin position="198"/>
        <end position="222"/>
    </location>
</feature>
<dbReference type="Pfam" id="PF13520">
    <property type="entry name" value="AA_permease_2"/>
    <property type="match status" value="1"/>
</dbReference>
<feature type="transmembrane region" description="Helical" evidence="7">
    <location>
        <begin position="155"/>
        <end position="178"/>
    </location>
</feature>
<keyword evidence="9" id="KW-1185">Reference proteome</keyword>
<feature type="transmembrane region" description="Helical" evidence="7">
    <location>
        <begin position="234"/>
        <end position="257"/>
    </location>
</feature>
<feature type="transmembrane region" description="Helical" evidence="7">
    <location>
        <begin position="445"/>
        <end position="466"/>
    </location>
</feature>
<dbReference type="InterPro" id="IPR002293">
    <property type="entry name" value="AA/rel_permease1"/>
</dbReference>
<feature type="transmembrane region" description="Helical" evidence="7">
    <location>
        <begin position="364"/>
        <end position="388"/>
    </location>
</feature>
<name>A0ABX2UDM2_9LACO</name>
<feature type="transmembrane region" description="Helical" evidence="7">
    <location>
        <begin position="338"/>
        <end position="358"/>
    </location>
</feature>
<evidence type="ECO:0000256" key="7">
    <source>
        <dbReference type="SAM" id="Phobius"/>
    </source>
</evidence>
<organism evidence="8 9">
    <name type="scientific">Pediococcus parvulus</name>
    <dbReference type="NCBI Taxonomy" id="54062"/>
    <lineage>
        <taxon>Bacteria</taxon>
        <taxon>Bacillati</taxon>
        <taxon>Bacillota</taxon>
        <taxon>Bacilli</taxon>
        <taxon>Lactobacillales</taxon>
        <taxon>Lactobacillaceae</taxon>
        <taxon>Pediococcus</taxon>
    </lineage>
</organism>
<keyword evidence="4 7" id="KW-0812">Transmembrane</keyword>
<sequence length="476" mass="53283">MKNTKYISWPVLGLMAFVNVIGFDDIIYNFKNQGLGVITTWVFLFALYVIPYGLMVGQLGSTFSKSGGGLSSWVRETSGDTLGYLTAWTYWAASIPYVVDTANSVVVAFGWLINGSNAMEQHMSNAMFALLTFLVFIIFIFLQNHIKNSLQVLNALGGGAMFIMTVLFVVLTVVNLTHGEHIASAPLHVSTFTPKIDLHFFSTLGLLIYATSGSELVAPYVTRMRHPKRDFPKSIIMLTVMAGFLTIFGSFSLGVFFNDHHLPADLKMNGSYYAFDFVGRHIGLGHSMMFLFSIAQLLYMFALLALLLDAMTRMLILDTGKRFMPKQLLKLNRNGRPINGYLLTSGLSGGILLMGVFLPDMNEIFNWLLNLNGIVSPYVTCWIFFAFMQVRKNSQKFHSDYVFIKNDRTAYLVALWCFIITFVAATFGILPQDVSPSSFTYWQELVMNIVTPGILLALGLIMPSIARAQRKKETQK</sequence>
<evidence type="ECO:0000256" key="2">
    <source>
        <dbReference type="ARBA" id="ARBA00022448"/>
    </source>
</evidence>